<dbReference type="KEGG" id="crw:CROST_041510"/>
<dbReference type="InterPro" id="IPR052020">
    <property type="entry name" value="Cyclic_di-GMP/3'3'-cGAMP_PDE"/>
</dbReference>
<dbReference type="GO" id="GO:0016787">
    <property type="term" value="F:hydrolase activity"/>
    <property type="evidence" value="ECO:0007669"/>
    <property type="project" value="UniProtKB-KW"/>
</dbReference>
<protein>
    <submittedName>
        <fullName evidence="1">3'3'-cGAMP-specific phosphodiesterase 2</fullName>
        <ecNumber evidence="1">3.1.4.-</ecNumber>
    </submittedName>
</protein>
<keyword evidence="2" id="KW-1185">Reference proteome</keyword>
<dbReference type="PROSITE" id="PS51832">
    <property type="entry name" value="HD_GYP"/>
    <property type="match status" value="1"/>
</dbReference>
<keyword evidence="1" id="KW-0378">Hydrolase</keyword>
<dbReference type="CDD" id="cd00077">
    <property type="entry name" value="HDc"/>
    <property type="match status" value="1"/>
</dbReference>
<reference evidence="1 2" key="1">
    <citation type="submission" date="2022-04" db="EMBL/GenBank/DDBJ databases">
        <title>Genome sequence of C. roseum typestrain.</title>
        <authorList>
            <person name="Poehlein A."/>
            <person name="Schoch T."/>
            <person name="Duerre P."/>
            <person name="Daniel R."/>
        </authorList>
    </citation>
    <scope>NUCLEOTIDE SEQUENCE [LARGE SCALE GENOMIC DNA]</scope>
    <source>
        <strain evidence="1 2">DSM 7320</strain>
    </source>
</reference>
<dbReference type="Pfam" id="PF11849">
    <property type="entry name" value="DUF3369"/>
    <property type="match status" value="1"/>
</dbReference>
<dbReference type="EC" id="3.1.4.-" evidence="1"/>
<dbReference type="InterPro" id="IPR003607">
    <property type="entry name" value="HD/PDEase_dom"/>
</dbReference>
<evidence type="ECO:0000313" key="2">
    <source>
        <dbReference type="Proteomes" id="UP000190951"/>
    </source>
</evidence>
<gene>
    <name evidence="1" type="ORF">CROST_041510</name>
</gene>
<sequence length="501" mass="57300">MFYSEQYILKVIILSKNEYNHEFIAKILYSARIKNASINILHTYSIEECKTIINNNSDAALLFIDLEKPINLKSVDNELFIVTYIRDILKNKSLQIILKNSFAGKYTPDKIVMRYNINQFIYDKDSNENMILSSILSSLNSFETISLTEKSKKGLEQVIKSSSIIFELHSLKKFAVGMLNQLSLIIKSGSNLPYLNTSCFVASRKGKNFYILLGRGNFSSHIGENIANSVSSNTLRDFKLVISTKKNKFSKDHFILYFNNNYNNEMLIYFDKLTYLSKSSIKTIDLFCKNMNIAFDNICLNHELESTQKEIIFTLGEISEVRSHETGHHVKRVAEYANLIAVKYGLPLKEAEIIKLASPMHDVGKLAIPDCILNKPSSLTNEEFEVMKTHSKIGYDMLKSSNRRLMKSAAIIALEHHEKFDGTGYPYGLKGTNIHIYGRITALADVFDALGTERVYKEAWSLNKILLHFKNQKGRQFDPKLIDIFFDNLDNILSIKSTFPD</sequence>
<dbReference type="AlphaFoldDB" id="A0A1S8LWY7"/>
<dbReference type="Pfam" id="PF13487">
    <property type="entry name" value="HD_5"/>
    <property type="match status" value="1"/>
</dbReference>
<dbReference type="RefSeq" id="WP_077834904.1">
    <property type="nucleotide sequence ID" value="NZ_CP096983.1"/>
</dbReference>
<organism evidence="1 2">
    <name type="scientific">Clostridium felsineum</name>
    <dbReference type="NCBI Taxonomy" id="36839"/>
    <lineage>
        <taxon>Bacteria</taxon>
        <taxon>Bacillati</taxon>
        <taxon>Bacillota</taxon>
        <taxon>Clostridia</taxon>
        <taxon>Eubacteriales</taxon>
        <taxon>Clostridiaceae</taxon>
        <taxon>Clostridium</taxon>
    </lineage>
</organism>
<dbReference type="PANTHER" id="PTHR45228:SF9">
    <property type="entry name" value="3'3'-CGAMP-SPECIFIC PHOSPHODIESTERASE 2"/>
    <property type="match status" value="1"/>
</dbReference>
<dbReference type="STRING" id="84029.CROST_37740"/>
<proteinExistence type="predicted"/>
<dbReference type="InterPro" id="IPR021800">
    <property type="entry name" value="DUF3369"/>
</dbReference>
<accession>A0A1S8LWY7</accession>
<dbReference type="Proteomes" id="UP000190951">
    <property type="component" value="Chromosome"/>
</dbReference>
<dbReference type="SMART" id="SM00471">
    <property type="entry name" value="HDc"/>
    <property type="match status" value="1"/>
</dbReference>
<evidence type="ECO:0000313" key="1">
    <source>
        <dbReference type="EMBL" id="URZ13385.1"/>
    </source>
</evidence>
<dbReference type="Gene3D" id="1.10.3210.10">
    <property type="entry name" value="Hypothetical protein af1432"/>
    <property type="match status" value="1"/>
</dbReference>
<name>A0A1S8LWY7_9CLOT</name>
<dbReference type="SUPFAM" id="SSF109604">
    <property type="entry name" value="HD-domain/PDEase-like"/>
    <property type="match status" value="1"/>
</dbReference>
<dbReference type="InterPro" id="IPR037522">
    <property type="entry name" value="HD_GYP_dom"/>
</dbReference>
<dbReference type="EMBL" id="CP096983">
    <property type="protein sequence ID" value="URZ13385.1"/>
    <property type="molecule type" value="Genomic_DNA"/>
</dbReference>
<dbReference type="PANTHER" id="PTHR45228">
    <property type="entry name" value="CYCLIC DI-GMP PHOSPHODIESTERASE TM_0186-RELATED"/>
    <property type="match status" value="1"/>
</dbReference>